<comment type="subcellular location">
    <subcellularLocation>
        <location evidence="1">Nucleus</location>
    </subcellularLocation>
</comment>
<evidence type="ECO:0000259" key="5">
    <source>
        <dbReference type="PROSITE" id="PS51504"/>
    </source>
</evidence>
<proteinExistence type="predicted"/>
<dbReference type="InterPro" id="IPR036390">
    <property type="entry name" value="WH_DNA-bd_sf"/>
</dbReference>
<evidence type="ECO:0000313" key="7">
    <source>
        <dbReference type="Proteomes" id="UP000250235"/>
    </source>
</evidence>
<keyword evidence="2" id="KW-0238">DNA-binding</keyword>
<gene>
    <name evidence="6" type="ORF">F511_06299</name>
</gene>
<dbReference type="InterPro" id="IPR005818">
    <property type="entry name" value="Histone_H1/H5_H15"/>
</dbReference>
<dbReference type="EMBL" id="KV016295">
    <property type="protein sequence ID" value="KZV19768.1"/>
    <property type="molecule type" value="Genomic_DNA"/>
</dbReference>
<dbReference type="SUPFAM" id="SSF46785">
    <property type="entry name" value="Winged helix' DNA-binding domain"/>
    <property type="match status" value="1"/>
</dbReference>
<dbReference type="AlphaFoldDB" id="A0A2Z7ADU1"/>
<feature type="compositionally biased region" description="Basic and acidic residues" evidence="4">
    <location>
        <begin position="105"/>
        <end position="119"/>
    </location>
</feature>
<dbReference type="PANTHER" id="PTHR11467:SF109">
    <property type="entry name" value="H15 DOMAIN-CONTAINING PROTEIN"/>
    <property type="match status" value="1"/>
</dbReference>
<dbReference type="GO" id="GO:0000786">
    <property type="term" value="C:nucleosome"/>
    <property type="evidence" value="ECO:0007669"/>
    <property type="project" value="InterPro"/>
</dbReference>
<dbReference type="GO" id="GO:0045910">
    <property type="term" value="P:negative regulation of DNA recombination"/>
    <property type="evidence" value="ECO:0007669"/>
    <property type="project" value="TreeGrafter"/>
</dbReference>
<dbReference type="GO" id="GO:0030261">
    <property type="term" value="P:chromosome condensation"/>
    <property type="evidence" value="ECO:0007669"/>
    <property type="project" value="TreeGrafter"/>
</dbReference>
<dbReference type="Proteomes" id="UP000250235">
    <property type="component" value="Unassembled WGS sequence"/>
</dbReference>
<accession>A0A2Z7ADU1</accession>
<dbReference type="PANTHER" id="PTHR11467">
    <property type="entry name" value="HISTONE H1"/>
    <property type="match status" value="1"/>
</dbReference>
<protein>
    <recommendedName>
        <fullName evidence="5">H15 domain-containing protein</fullName>
    </recommendedName>
</protein>
<evidence type="ECO:0000313" key="6">
    <source>
        <dbReference type="EMBL" id="KZV19768.1"/>
    </source>
</evidence>
<feature type="region of interest" description="Disordered" evidence="4">
    <location>
        <begin position="370"/>
        <end position="394"/>
    </location>
</feature>
<feature type="domain" description="H15" evidence="5">
    <location>
        <begin position="1"/>
        <end position="64"/>
    </location>
</feature>
<dbReference type="OrthoDB" id="1110759at2759"/>
<keyword evidence="3" id="KW-0539">Nucleus</keyword>
<feature type="compositionally biased region" description="Basic residues" evidence="4">
    <location>
        <begin position="93"/>
        <end position="104"/>
    </location>
</feature>
<dbReference type="GO" id="GO:0005730">
    <property type="term" value="C:nucleolus"/>
    <property type="evidence" value="ECO:0007669"/>
    <property type="project" value="TreeGrafter"/>
</dbReference>
<dbReference type="GO" id="GO:0003690">
    <property type="term" value="F:double-stranded DNA binding"/>
    <property type="evidence" value="ECO:0007669"/>
    <property type="project" value="TreeGrafter"/>
</dbReference>
<dbReference type="InterPro" id="IPR036388">
    <property type="entry name" value="WH-like_DNA-bd_sf"/>
</dbReference>
<dbReference type="Gene3D" id="1.10.10.10">
    <property type="entry name" value="Winged helix-like DNA-binding domain superfamily/Winged helix DNA-binding domain"/>
    <property type="match status" value="1"/>
</dbReference>
<dbReference type="GO" id="GO:0031492">
    <property type="term" value="F:nucleosomal DNA binding"/>
    <property type="evidence" value="ECO:0007669"/>
    <property type="project" value="TreeGrafter"/>
</dbReference>
<organism evidence="6 7">
    <name type="scientific">Dorcoceras hygrometricum</name>
    <dbReference type="NCBI Taxonomy" id="472368"/>
    <lineage>
        <taxon>Eukaryota</taxon>
        <taxon>Viridiplantae</taxon>
        <taxon>Streptophyta</taxon>
        <taxon>Embryophyta</taxon>
        <taxon>Tracheophyta</taxon>
        <taxon>Spermatophyta</taxon>
        <taxon>Magnoliopsida</taxon>
        <taxon>eudicotyledons</taxon>
        <taxon>Gunneridae</taxon>
        <taxon>Pentapetalae</taxon>
        <taxon>asterids</taxon>
        <taxon>lamiids</taxon>
        <taxon>Lamiales</taxon>
        <taxon>Gesneriaceae</taxon>
        <taxon>Didymocarpoideae</taxon>
        <taxon>Trichosporeae</taxon>
        <taxon>Loxocarpinae</taxon>
        <taxon>Dorcoceras</taxon>
    </lineage>
</organism>
<keyword evidence="7" id="KW-1185">Reference proteome</keyword>
<evidence type="ECO:0000256" key="2">
    <source>
        <dbReference type="ARBA" id="ARBA00023125"/>
    </source>
</evidence>
<evidence type="ECO:0000256" key="3">
    <source>
        <dbReference type="ARBA" id="ARBA00023242"/>
    </source>
</evidence>
<dbReference type="GO" id="GO:0006334">
    <property type="term" value="P:nucleosome assembly"/>
    <property type="evidence" value="ECO:0007669"/>
    <property type="project" value="InterPro"/>
</dbReference>
<feature type="region of interest" description="Disordered" evidence="4">
    <location>
        <begin position="89"/>
        <end position="119"/>
    </location>
</feature>
<dbReference type="PROSITE" id="PS51504">
    <property type="entry name" value="H15"/>
    <property type="match status" value="1"/>
</dbReference>
<sequence length="474" mass="53761">MIERALSELGEKNGSTKDKISQFIIQEYVALPWAHLTLLEHYLATLCKSGDIVLTRSKRYMLGEENKFLTSNTKDKKKKRKRISRWKWERERNKQRKKRNHPKGSRVDRINEVKQSDPKLTEIDVNSEKQQNEVMMAINDMEHSRDMPQEIEINASEIMNSHICGASKEQKQEVGQANIDELAVSSPERPPGFESIIVENLSDSGIFLVTCLSSQEQNMVDREREPLDLSIDDKKLDFPREPSNLELSKSENVLELTELSEVKGSSEALEIVMLVQEGNPKSVNNPASNTSLASYGRRKISKCPDEKVIPDAHVPRWGSGIQSASAEEICTSKRTERQRRRWSLGSSKAVSLTGLDTSCESIDHQLPKLKLSDAGMPRDQREESVSSPNTEQHLLHEKPPCELLEARVLDVVLSDTIENKPEEIKVYSRRTKSRPEQSQNSIQVVAVSSDLNLVEPNAILDSRNSSMNENQPRE</sequence>
<name>A0A2Z7ADU1_9LAMI</name>
<evidence type="ECO:0000256" key="1">
    <source>
        <dbReference type="ARBA" id="ARBA00004123"/>
    </source>
</evidence>
<reference evidence="6 7" key="1">
    <citation type="journal article" date="2015" name="Proc. Natl. Acad. Sci. U.S.A.">
        <title>The resurrection genome of Boea hygrometrica: A blueprint for survival of dehydration.</title>
        <authorList>
            <person name="Xiao L."/>
            <person name="Yang G."/>
            <person name="Zhang L."/>
            <person name="Yang X."/>
            <person name="Zhao S."/>
            <person name="Ji Z."/>
            <person name="Zhou Q."/>
            <person name="Hu M."/>
            <person name="Wang Y."/>
            <person name="Chen M."/>
            <person name="Xu Y."/>
            <person name="Jin H."/>
            <person name="Xiao X."/>
            <person name="Hu G."/>
            <person name="Bao F."/>
            <person name="Hu Y."/>
            <person name="Wan P."/>
            <person name="Li L."/>
            <person name="Deng X."/>
            <person name="Kuang T."/>
            <person name="Xiang C."/>
            <person name="Zhu J.K."/>
            <person name="Oliver M.J."/>
            <person name="He Y."/>
        </authorList>
    </citation>
    <scope>NUCLEOTIDE SEQUENCE [LARGE SCALE GENOMIC DNA]</scope>
    <source>
        <strain evidence="7">cv. XS01</strain>
    </source>
</reference>
<evidence type="ECO:0000256" key="4">
    <source>
        <dbReference type="SAM" id="MobiDB-lite"/>
    </source>
</evidence>